<gene>
    <name evidence="6" type="ORF">HMPREF0650_0179</name>
</gene>
<feature type="region of interest" description="Disordered" evidence="4">
    <location>
        <begin position="412"/>
        <end position="431"/>
    </location>
</feature>
<name>D1W901_9BACT</name>
<dbReference type="SUPFAM" id="SSF50939">
    <property type="entry name" value="Sialidases"/>
    <property type="match status" value="1"/>
</dbReference>
<dbReference type="GO" id="GO:0004308">
    <property type="term" value="F:exo-alpha-sialidase activity"/>
    <property type="evidence" value="ECO:0007669"/>
    <property type="project" value="UniProtKB-EC"/>
</dbReference>
<proteinExistence type="inferred from homology"/>
<dbReference type="PANTHER" id="PTHR10628">
    <property type="entry name" value="SIALIDASE"/>
    <property type="match status" value="1"/>
</dbReference>
<accession>D1W901</accession>
<protein>
    <recommendedName>
        <fullName evidence="3">exo-alpha-sialidase</fullName>
        <ecNumber evidence="3">3.2.1.18</ecNumber>
    </recommendedName>
</protein>
<evidence type="ECO:0000256" key="1">
    <source>
        <dbReference type="ARBA" id="ARBA00000427"/>
    </source>
</evidence>
<dbReference type="STRING" id="679190.HMPREF0650_0179"/>
<dbReference type="PANTHER" id="PTHR10628:SF30">
    <property type="entry name" value="EXO-ALPHA-SIALIDASE"/>
    <property type="match status" value="1"/>
</dbReference>
<evidence type="ECO:0000313" key="6">
    <source>
        <dbReference type="EMBL" id="EFA90951.1"/>
    </source>
</evidence>
<evidence type="ECO:0000256" key="3">
    <source>
        <dbReference type="ARBA" id="ARBA00012733"/>
    </source>
</evidence>
<dbReference type="GO" id="GO:0005737">
    <property type="term" value="C:cytoplasm"/>
    <property type="evidence" value="ECO:0007669"/>
    <property type="project" value="TreeGrafter"/>
</dbReference>
<comment type="caution">
    <text evidence="6">The sequence shown here is derived from an EMBL/GenBank/DDBJ whole genome shotgun (WGS) entry which is preliminary data.</text>
</comment>
<dbReference type="InterPro" id="IPR011040">
    <property type="entry name" value="Sialidase"/>
</dbReference>
<dbReference type="Pfam" id="PF13859">
    <property type="entry name" value="BNR_3"/>
    <property type="match status" value="1"/>
</dbReference>
<feature type="domain" description="Sialidase" evidence="5">
    <location>
        <begin position="182"/>
        <end position="486"/>
    </location>
</feature>
<evidence type="ECO:0000256" key="2">
    <source>
        <dbReference type="ARBA" id="ARBA00009348"/>
    </source>
</evidence>
<dbReference type="GO" id="GO:0006689">
    <property type="term" value="P:ganglioside catabolic process"/>
    <property type="evidence" value="ECO:0007669"/>
    <property type="project" value="TreeGrafter"/>
</dbReference>
<dbReference type="InterPro" id="IPR026856">
    <property type="entry name" value="Sialidase_fam"/>
</dbReference>
<dbReference type="EMBL" id="ADEG01000110">
    <property type="protein sequence ID" value="EFA90951.1"/>
    <property type="molecule type" value="Genomic_DNA"/>
</dbReference>
<dbReference type="Gene3D" id="2.120.10.10">
    <property type="match status" value="1"/>
</dbReference>
<keyword evidence="7" id="KW-1185">Reference proteome</keyword>
<dbReference type="InterPro" id="IPR036278">
    <property type="entry name" value="Sialidase_sf"/>
</dbReference>
<dbReference type="GO" id="GO:0016020">
    <property type="term" value="C:membrane"/>
    <property type="evidence" value="ECO:0007669"/>
    <property type="project" value="TreeGrafter"/>
</dbReference>
<comment type="catalytic activity">
    <reaction evidence="1">
        <text>Hydrolysis of alpha-(2-&gt;3)-, alpha-(2-&gt;6)-, alpha-(2-&gt;8)- glycosidic linkages of terminal sialic acid residues in oligosaccharides, glycoproteins, glycolipids, colominic acid and synthetic substrates.</text>
        <dbReference type="EC" id="3.2.1.18"/>
    </reaction>
</comment>
<evidence type="ECO:0000256" key="4">
    <source>
        <dbReference type="SAM" id="MobiDB-lite"/>
    </source>
</evidence>
<dbReference type="RefSeq" id="WP_004351040.1">
    <property type="nucleotide sequence ID" value="NZ_ADEG01000110.1"/>
</dbReference>
<dbReference type="AlphaFoldDB" id="D1W901"/>
<organism evidence="6 7">
    <name type="scientific">Hoylesella buccalis ATCC 35310</name>
    <dbReference type="NCBI Taxonomy" id="679190"/>
    <lineage>
        <taxon>Bacteria</taxon>
        <taxon>Pseudomonadati</taxon>
        <taxon>Bacteroidota</taxon>
        <taxon>Bacteroidia</taxon>
        <taxon>Bacteroidales</taxon>
        <taxon>Prevotellaceae</taxon>
        <taxon>Hoylesella</taxon>
    </lineage>
</organism>
<dbReference type="Proteomes" id="UP000005283">
    <property type="component" value="Unassembled WGS sequence"/>
</dbReference>
<evidence type="ECO:0000259" key="5">
    <source>
        <dbReference type="Pfam" id="PF13859"/>
    </source>
</evidence>
<reference evidence="6 7" key="1">
    <citation type="submission" date="2009-12" db="EMBL/GenBank/DDBJ databases">
        <title>Genome Sequence of Prevotella buccalis ATCC 35310.</title>
        <authorList>
            <person name="Durkin A.S."/>
            <person name="Madupu R."/>
            <person name="Torralba M."/>
            <person name="Methe B."/>
            <person name="Sutton G."/>
            <person name="Strausberg R.L."/>
            <person name="Nelson K.E."/>
        </authorList>
    </citation>
    <scope>NUCLEOTIDE SEQUENCE [LARGE SCALE GENOMIC DNA]</scope>
    <source>
        <strain evidence="6 7">ATCC 35310</strain>
    </source>
</reference>
<dbReference type="CDD" id="cd15482">
    <property type="entry name" value="Sialidase_non-viral"/>
    <property type="match status" value="1"/>
</dbReference>
<evidence type="ECO:0000313" key="7">
    <source>
        <dbReference type="Proteomes" id="UP000005283"/>
    </source>
</evidence>
<sequence>MKKMYYILFMLVLAFSESAFSQKIRLTIESPTIPVLVKKEINPTIKLNFIQHGQRPYTIQKIIVDALKSTDPNDILSVGVYGSSKKGMVDTLQIFNKPQAPKGRIVFTNPINVATDTFSLWIAVKLREKVSLDHKVVIQCKEVITNRGKLTFRSATANINPLRIGVAVRQKGQDGVNTSRIPGIATANDGTLMAIFDARYQSSRDLQGDIDIAMHRSFDKGLTWGPMQKVIDMGTWGDLPQKYNGVSDACILVDRSNGDIYVAGLWMHGLLDKQGKWMQGLTESNNEWEHQWRNKGSQRGFGLRETSQFLITKSTDNGATWGYPDNITPKVKKEDWWLLAPAPGQGLCTSDGKLIFPTDGRDSTGMPFSNITYSLDHGRTWKTSNPAYHNATESNAVELTDGSIMLNMRDNTNKGNTQTNGRRISTTDDLGQTWTEHPTSKKALVEPTCMGSLYRHYYTENGERKSILLFVNPSDTSIRDKITLKVSFDDGMSWPEKYWIMLDQFRSPAYSSITSIDEQSVGILFESSQAQLVFLKLSLKEILKR</sequence>
<comment type="similarity">
    <text evidence="2">Belongs to the glycosyl hydrolase 33 family.</text>
</comment>
<dbReference type="eggNOG" id="COG4409">
    <property type="taxonomic scope" value="Bacteria"/>
</dbReference>
<dbReference type="EC" id="3.2.1.18" evidence="3"/>
<dbReference type="GO" id="GO:0009313">
    <property type="term" value="P:oligosaccharide catabolic process"/>
    <property type="evidence" value="ECO:0007669"/>
    <property type="project" value="TreeGrafter"/>
</dbReference>